<dbReference type="RefSeq" id="WP_214813313.1">
    <property type="nucleotide sequence ID" value="NZ_CP075897.1"/>
</dbReference>
<dbReference type="Proteomes" id="UP000679498">
    <property type="component" value="Chromosome"/>
</dbReference>
<dbReference type="EMBL" id="CP075897">
    <property type="protein sequence ID" value="QWB29770.1"/>
    <property type="molecule type" value="Genomic_DNA"/>
</dbReference>
<reference evidence="2 3" key="1">
    <citation type="submission" date="2021-05" db="EMBL/GenBank/DDBJ databases">
        <title>Biocontrol using Exiguobacterium acetylicum SI17 against litchi downy blight caused by Peronophythora litchii.</title>
        <authorList>
            <person name="Zheng L."/>
        </authorList>
    </citation>
    <scope>NUCLEOTIDE SEQUENCE [LARGE SCALE GENOMIC DNA]</scope>
    <source>
        <strain evidence="2 3">SI17</strain>
    </source>
</reference>
<evidence type="ECO:0000313" key="2">
    <source>
        <dbReference type="EMBL" id="QWB29770.1"/>
    </source>
</evidence>
<evidence type="ECO:0000313" key="3">
    <source>
        <dbReference type="Proteomes" id="UP000679498"/>
    </source>
</evidence>
<sequence length="197" mass="22300">MKTVLFYVMSGLLVLIIVTKFMVPLFGWFQAEEPAKETKPRTSIRLDEAQLKQFDREDRLGVVYEMAGLKLKTLDVDTTEKTRQTPLVQMKVEKQKLLQVMGETGRLLAITVKVTNQSADEIEILPKIGEYETADEIVTIADQFNALNGTYQPDESRIGIVFIPSEQLRVTEGRLSLFYETMSGKKQLQIALPAANK</sequence>
<gene>
    <name evidence="2" type="ORF">KKI46_14430</name>
</gene>
<accession>A0ABX8G860</accession>
<dbReference type="GeneID" id="88812890"/>
<keyword evidence="1" id="KW-1133">Transmembrane helix</keyword>
<keyword evidence="1" id="KW-0812">Transmembrane</keyword>
<keyword evidence="3" id="KW-1185">Reference proteome</keyword>
<proteinExistence type="predicted"/>
<organism evidence="2 3">
    <name type="scientific">Exiguobacterium acetylicum</name>
    <name type="common">Brevibacterium acetylicum</name>
    <dbReference type="NCBI Taxonomy" id="41170"/>
    <lineage>
        <taxon>Bacteria</taxon>
        <taxon>Bacillati</taxon>
        <taxon>Bacillota</taxon>
        <taxon>Bacilli</taxon>
        <taxon>Bacillales</taxon>
        <taxon>Bacillales Family XII. Incertae Sedis</taxon>
        <taxon>Exiguobacterium</taxon>
    </lineage>
</organism>
<protein>
    <recommendedName>
        <fullName evidence="4">DUF4352 domain-containing protein</fullName>
    </recommendedName>
</protein>
<name>A0ABX8G860_EXIAC</name>
<evidence type="ECO:0008006" key="4">
    <source>
        <dbReference type="Google" id="ProtNLM"/>
    </source>
</evidence>
<evidence type="ECO:0000256" key="1">
    <source>
        <dbReference type="SAM" id="Phobius"/>
    </source>
</evidence>
<keyword evidence="1" id="KW-0472">Membrane</keyword>
<feature type="transmembrane region" description="Helical" evidence="1">
    <location>
        <begin position="6"/>
        <end position="29"/>
    </location>
</feature>